<comment type="caution">
    <text evidence="2">The sequence shown here is derived from an EMBL/GenBank/DDBJ whole genome shotgun (WGS) entry which is preliminary data.</text>
</comment>
<dbReference type="InterPro" id="IPR018060">
    <property type="entry name" value="HTH_AraC"/>
</dbReference>
<evidence type="ECO:0000259" key="1">
    <source>
        <dbReference type="PROSITE" id="PS01124"/>
    </source>
</evidence>
<accession>A0A502CJV6</accession>
<dbReference type="Proteomes" id="UP000318413">
    <property type="component" value="Unassembled WGS sequence"/>
</dbReference>
<name>A0A502CJV6_9SPHN</name>
<sequence>MDRSPSCSPPQLARPDGCLSVNIVRPSDHLQSYVTFFYFVTASEALTDFLYPEWGNVRFSISGSWMVRMPGYEDETPQTAVLFGPTDRHGAIDTKGGRTIGFGLTPIGWQAVIGGDAGAMANRVVPLGDRLGISGEQLRAHLIRDKEDQVIVERLEELLTRRLASRPPVSKAVLATDRALRMRPRDLAAFAAAAGVSARTLHRLCLGAFGFPPKRLMRLQRFLDTLGQVRTAVGNSVRNSMDEAYCDQSHFYRDFRDFMAMTPREYFGAPRLLMAAAAEAQVRAGVTLSFRLPPSLVEEDSAHAVTGAAA</sequence>
<dbReference type="AlphaFoldDB" id="A0A502CJV6"/>
<evidence type="ECO:0000313" key="2">
    <source>
        <dbReference type="EMBL" id="TPG13208.1"/>
    </source>
</evidence>
<dbReference type="GO" id="GO:0003700">
    <property type="term" value="F:DNA-binding transcription factor activity"/>
    <property type="evidence" value="ECO:0007669"/>
    <property type="project" value="InterPro"/>
</dbReference>
<dbReference type="GO" id="GO:0043565">
    <property type="term" value="F:sequence-specific DNA binding"/>
    <property type="evidence" value="ECO:0007669"/>
    <property type="project" value="InterPro"/>
</dbReference>
<dbReference type="EMBL" id="RCZK01000004">
    <property type="protein sequence ID" value="TPG13208.1"/>
    <property type="molecule type" value="Genomic_DNA"/>
</dbReference>
<protein>
    <submittedName>
        <fullName evidence="2">AraC family transcriptional regulator</fullName>
    </submittedName>
</protein>
<dbReference type="OrthoDB" id="2559672at2"/>
<dbReference type="Pfam" id="PF12833">
    <property type="entry name" value="HTH_18"/>
    <property type="match status" value="1"/>
</dbReference>
<dbReference type="SMART" id="SM00342">
    <property type="entry name" value="HTH_ARAC"/>
    <property type="match status" value="1"/>
</dbReference>
<reference evidence="2 3" key="1">
    <citation type="journal article" date="2019" name="Environ. Microbiol.">
        <title>Species interactions and distinct microbial communities in high Arctic permafrost affected cryosols are associated with the CH4 and CO2 gas fluxes.</title>
        <authorList>
            <person name="Altshuler I."/>
            <person name="Hamel J."/>
            <person name="Turney S."/>
            <person name="Magnuson E."/>
            <person name="Levesque R."/>
            <person name="Greer C."/>
            <person name="Whyte L.G."/>
        </authorList>
    </citation>
    <scope>NUCLEOTIDE SEQUENCE [LARGE SCALE GENOMIC DNA]</scope>
    <source>
        <strain evidence="2 3">S5.1</strain>
    </source>
</reference>
<organism evidence="2 3">
    <name type="scientific">Sphingomonas oligophenolica</name>
    <dbReference type="NCBI Taxonomy" id="301154"/>
    <lineage>
        <taxon>Bacteria</taxon>
        <taxon>Pseudomonadati</taxon>
        <taxon>Pseudomonadota</taxon>
        <taxon>Alphaproteobacteria</taxon>
        <taxon>Sphingomonadales</taxon>
        <taxon>Sphingomonadaceae</taxon>
        <taxon>Sphingomonas</taxon>
    </lineage>
</organism>
<feature type="domain" description="HTH araC/xylS-type" evidence="1">
    <location>
        <begin position="170"/>
        <end position="269"/>
    </location>
</feature>
<proteinExistence type="predicted"/>
<gene>
    <name evidence="2" type="ORF">EAH84_07360</name>
</gene>
<keyword evidence="3" id="KW-1185">Reference proteome</keyword>
<dbReference type="PROSITE" id="PS01124">
    <property type="entry name" value="HTH_ARAC_FAMILY_2"/>
    <property type="match status" value="1"/>
</dbReference>
<evidence type="ECO:0000313" key="3">
    <source>
        <dbReference type="Proteomes" id="UP000318413"/>
    </source>
</evidence>
<dbReference type="Gene3D" id="1.10.10.60">
    <property type="entry name" value="Homeodomain-like"/>
    <property type="match status" value="1"/>
</dbReference>